<feature type="domain" description="VOC" evidence="1">
    <location>
        <begin position="3"/>
        <end position="127"/>
    </location>
</feature>
<dbReference type="PANTHER" id="PTHR36503:SF2">
    <property type="entry name" value="BLR2408 PROTEIN"/>
    <property type="match status" value="1"/>
</dbReference>
<proteinExistence type="predicted"/>
<dbReference type="AlphaFoldDB" id="A0A840X808"/>
<dbReference type="InterPro" id="IPR004360">
    <property type="entry name" value="Glyas_Fos-R_dOase_dom"/>
</dbReference>
<dbReference type="Pfam" id="PF00903">
    <property type="entry name" value="Glyoxalase"/>
    <property type="match status" value="1"/>
</dbReference>
<name>A0A840X808_9MICO</name>
<organism evidence="2 3">
    <name type="scientific">Microcella frigidaquae</name>
    <dbReference type="NCBI Taxonomy" id="424758"/>
    <lineage>
        <taxon>Bacteria</taxon>
        <taxon>Bacillati</taxon>
        <taxon>Actinomycetota</taxon>
        <taxon>Actinomycetes</taxon>
        <taxon>Micrococcales</taxon>
        <taxon>Microbacteriaceae</taxon>
        <taxon>Microcella</taxon>
    </lineage>
</organism>
<accession>A0A840X808</accession>
<dbReference type="SUPFAM" id="SSF54593">
    <property type="entry name" value="Glyoxalase/Bleomycin resistance protein/Dihydroxybiphenyl dioxygenase"/>
    <property type="match status" value="1"/>
</dbReference>
<sequence>MSTMVFINVPVTDVARATAFYEALGWRLNPMFSDENASCIVVSDTIYVMLLTYEFFGSFIPGHAVADARAAIGAQYALSCDSREDVDALVARAVEAGGTPFEPRDLGFMYSRAFQDPDGTYWDPFWMDPAAAEQGPPAA</sequence>
<evidence type="ECO:0000313" key="2">
    <source>
        <dbReference type="EMBL" id="MBB5618703.1"/>
    </source>
</evidence>
<reference evidence="2 3" key="1">
    <citation type="submission" date="2020-08" db="EMBL/GenBank/DDBJ databases">
        <title>Sequencing the genomes of 1000 actinobacteria strains.</title>
        <authorList>
            <person name="Klenk H.-P."/>
        </authorList>
    </citation>
    <scope>NUCLEOTIDE SEQUENCE [LARGE SCALE GENOMIC DNA]</scope>
    <source>
        <strain evidence="2 3">DSM 23889</strain>
    </source>
</reference>
<evidence type="ECO:0000259" key="1">
    <source>
        <dbReference type="PROSITE" id="PS51819"/>
    </source>
</evidence>
<protein>
    <recommendedName>
        <fullName evidence="1">VOC domain-containing protein</fullName>
    </recommendedName>
</protein>
<dbReference type="PANTHER" id="PTHR36503">
    <property type="entry name" value="BLR2520 PROTEIN"/>
    <property type="match status" value="1"/>
</dbReference>
<dbReference type="InterPro" id="IPR037523">
    <property type="entry name" value="VOC_core"/>
</dbReference>
<comment type="caution">
    <text evidence="2">The sequence shown here is derived from an EMBL/GenBank/DDBJ whole genome shotgun (WGS) entry which is preliminary data.</text>
</comment>
<dbReference type="Gene3D" id="3.10.180.10">
    <property type="entry name" value="2,3-Dihydroxybiphenyl 1,2-Dioxygenase, domain 1"/>
    <property type="match status" value="1"/>
</dbReference>
<keyword evidence="3" id="KW-1185">Reference proteome</keyword>
<dbReference type="InterPro" id="IPR029068">
    <property type="entry name" value="Glyas_Bleomycin-R_OHBP_Dase"/>
</dbReference>
<dbReference type="Proteomes" id="UP000552883">
    <property type="component" value="Unassembled WGS sequence"/>
</dbReference>
<gene>
    <name evidence="2" type="ORF">BJ959_002199</name>
</gene>
<dbReference type="RefSeq" id="WP_153981904.1">
    <property type="nucleotide sequence ID" value="NZ_BAAANZ010000003.1"/>
</dbReference>
<dbReference type="EMBL" id="JACHBS010000001">
    <property type="protein sequence ID" value="MBB5618703.1"/>
    <property type="molecule type" value="Genomic_DNA"/>
</dbReference>
<dbReference type="OrthoDB" id="4265398at2"/>
<dbReference type="PROSITE" id="PS51819">
    <property type="entry name" value="VOC"/>
    <property type="match status" value="1"/>
</dbReference>
<evidence type="ECO:0000313" key="3">
    <source>
        <dbReference type="Proteomes" id="UP000552883"/>
    </source>
</evidence>